<dbReference type="PANTHER" id="PTHR46989">
    <property type="entry name" value="USP DOMAIN-CONTAINING PROTEIN"/>
    <property type="match status" value="1"/>
</dbReference>
<protein>
    <recommendedName>
        <fullName evidence="1">UspA domain-containing protein</fullName>
    </recommendedName>
</protein>
<dbReference type="CDD" id="cd23659">
    <property type="entry name" value="USP_At3g01520-like"/>
    <property type="match status" value="1"/>
</dbReference>
<dbReference type="EMBL" id="JAZGQO010000010">
    <property type="protein sequence ID" value="KAK6175437.1"/>
    <property type="molecule type" value="Genomic_DNA"/>
</dbReference>
<name>A0AAN8PBS3_PATCE</name>
<dbReference type="InterPro" id="IPR006015">
    <property type="entry name" value="Universal_stress_UspA"/>
</dbReference>
<dbReference type="InterPro" id="IPR006016">
    <property type="entry name" value="UspA"/>
</dbReference>
<feature type="domain" description="UspA" evidence="1">
    <location>
        <begin position="9"/>
        <end position="151"/>
    </location>
</feature>
<reference evidence="2 3" key="1">
    <citation type="submission" date="2024-01" db="EMBL/GenBank/DDBJ databases">
        <title>The genome of the rayed Mediterranean limpet Patella caerulea (Linnaeus, 1758).</title>
        <authorList>
            <person name="Anh-Thu Weber A."/>
            <person name="Halstead-Nussloch G."/>
        </authorList>
    </citation>
    <scope>NUCLEOTIDE SEQUENCE [LARGE SCALE GENOMIC DNA]</scope>
    <source>
        <strain evidence="2">AATW-2023a</strain>
        <tissue evidence="2">Whole specimen</tissue>
    </source>
</reference>
<proteinExistence type="predicted"/>
<evidence type="ECO:0000313" key="3">
    <source>
        <dbReference type="Proteomes" id="UP001347796"/>
    </source>
</evidence>
<dbReference type="AlphaFoldDB" id="A0AAN8PBS3"/>
<dbReference type="PRINTS" id="PR01438">
    <property type="entry name" value="UNVRSLSTRESS"/>
</dbReference>
<keyword evidence="3" id="KW-1185">Reference proteome</keyword>
<comment type="caution">
    <text evidence="2">The sequence shown here is derived from an EMBL/GenBank/DDBJ whole genome shotgun (WGS) entry which is preliminary data.</text>
</comment>
<sequence>MATSKSNSRKIVIAMDGSEYSDYAFDYYVENLHRTTDEVVFIYCADITIAIHSPLRHDANHLEKVITEQQKHMDEITDELNTKIQKSGVKGRIIRLMNKDIGHAIVSQAENEQATLIVTGTRGRGRLRRTFLGSVSEYIVNHSSIPVLVCRRPSEKK</sequence>
<accession>A0AAN8PBS3</accession>
<dbReference type="SUPFAM" id="SSF52402">
    <property type="entry name" value="Adenine nucleotide alpha hydrolases-like"/>
    <property type="match status" value="1"/>
</dbReference>
<organism evidence="2 3">
    <name type="scientific">Patella caerulea</name>
    <name type="common">Rayed Mediterranean limpet</name>
    <dbReference type="NCBI Taxonomy" id="87958"/>
    <lineage>
        <taxon>Eukaryota</taxon>
        <taxon>Metazoa</taxon>
        <taxon>Spiralia</taxon>
        <taxon>Lophotrochozoa</taxon>
        <taxon>Mollusca</taxon>
        <taxon>Gastropoda</taxon>
        <taxon>Patellogastropoda</taxon>
        <taxon>Patelloidea</taxon>
        <taxon>Patellidae</taxon>
        <taxon>Patella</taxon>
    </lineage>
</organism>
<dbReference type="PANTHER" id="PTHR46989:SF3">
    <property type="entry name" value="USPA DOMAIN-CONTAINING PROTEIN"/>
    <property type="match status" value="1"/>
</dbReference>
<evidence type="ECO:0000313" key="2">
    <source>
        <dbReference type="EMBL" id="KAK6175437.1"/>
    </source>
</evidence>
<evidence type="ECO:0000259" key="1">
    <source>
        <dbReference type="Pfam" id="PF00582"/>
    </source>
</evidence>
<gene>
    <name evidence="2" type="ORF">SNE40_013902</name>
</gene>
<dbReference type="Proteomes" id="UP001347796">
    <property type="component" value="Unassembled WGS sequence"/>
</dbReference>
<dbReference type="InterPro" id="IPR014729">
    <property type="entry name" value="Rossmann-like_a/b/a_fold"/>
</dbReference>
<dbReference type="Gene3D" id="3.40.50.620">
    <property type="entry name" value="HUPs"/>
    <property type="match status" value="1"/>
</dbReference>
<dbReference type="Pfam" id="PF00582">
    <property type="entry name" value="Usp"/>
    <property type="match status" value="1"/>
</dbReference>